<dbReference type="PROSITE" id="PS50297">
    <property type="entry name" value="ANK_REP_REGION"/>
    <property type="match status" value="7"/>
</dbReference>
<dbReference type="Proteomes" id="UP000001542">
    <property type="component" value="Unassembled WGS sequence"/>
</dbReference>
<dbReference type="PANTHER" id="PTHR24193">
    <property type="entry name" value="ANKYRIN REPEAT PROTEIN"/>
    <property type="match status" value="1"/>
</dbReference>
<dbReference type="OrthoDB" id="410307at2759"/>
<dbReference type="InterPro" id="IPR036770">
    <property type="entry name" value="Ankyrin_rpt-contain_sf"/>
</dbReference>
<dbReference type="Pfam" id="PF13637">
    <property type="entry name" value="Ank_4"/>
    <property type="match status" value="1"/>
</dbReference>
<dbReference type="eggNOG" id="KOG4177">
    <property type="taxonomic scope" value="Eukaryota"/>
</dbReference>
<protein>
    <recommendedName>
        <fullName evidence="4">DUF3447 domain-containing protein</fullName>
    </recommendedName>
</protein>
<keyword evidence="6" id="KW-1185">Reference proteome</keyword>
<keyword evidence="1" id="KW-0677">Repeat</keyword>
<dbReference type="EMBL" id="DS113775">
    <property type="protein sequence ID" value="EAX96081.1"/>
    <property type="molecule type" value="Genomic_DNA"/>
</dbReference>
<dbReference type="AlphaFoldDB" id="A2FG85"/>
<dbReference type="STRING" id="5722.A2FG85"/>
<dbReference type="VEuPathDB" id="TrichDB:TVAG_106560"/>
<reference evidence="5" key="1">
    <citation type="submission" date="2006-10" db="EMBL/GenBank/DDBJ databases">
        <authorList>
            <person name="Amadeo P."/>
            <person name="Zhao Q."/>
            <person name="Wortman J."/>
            <person name="Fraser-Liggett C."/>
            <person name="Carlton J."/>
        </authorList>
    </citation>
    <scope>NUCLEOTIDE SEQUENCE</scope>
    <source>
        <strain evidence="5">G3</strain>
    </source>
</reference>
<dbReference type="PROSITE" id="PS50088">
    <property type="entry name" value="ANK_REPEAT"/>
    <property type="match status" value="8"/>
</dbReference>
<dbReference type="InParanoid" id="A2FG85"/>
<dbReference type="RefSeq" id="XP_001309011.1">
    <property type="nucleotide sequence ID" value="XM_001309010.1"/>
</dbReference>
<evidence type="ECO:0000256" key="2">
    <source>
        <dbReference type="ARBA" id="ARBA00023043"/>
    </source>
</evidence>
<dbReference type="InterPro" id="IPR002110">
    <property type="entry name" value="Ankyrin_rpt"/>
</dbReference>
<keyword evidence="2 3" id="KW-0040">ANK repeat</keyword>
<evidence type="ECO:0000313" key="6">
    <source>
        <dbReference type="Proteomes" id="UP000001542"/>
    </source>
</evidence>
<sequence>MCSKYLKQYEEFIGAYEKIFHIKSDESIEDVYNLVITVLISKYQVRISDLILSLAVAIKYNYRSIDIYVQILNKILTKYSITRLPDDPLTDYLAHCNLELVRDADNIFQIKLTVNSFPKEDDVKYFIMYDQIDKFKEYTTQNPLDDIEINIPLYSNIRLLEACAYYGSANIFNFLISNFHCEITQKCFQLSLIGGNTDIINECLKHYEIDSACFDYIVASHNNNFLKYIFDRDLYELQYFNFEELIYAQNLKAVFLMYEKDKNSIIPWCAGFSQTLDLIKTEDLNLSNTTDRSYILHYAVKFNNINIVKFILESLDKFPIDINFLGIGGKTALYCAATNNNKEIAELLISYGAEINDCGGSNPLDEAASHNSLDVAKLLIMHGADVNSNENEDMETALHWATIFDYKEMVDLLLSHGADPNKQDRNMMSPLHLAVYKNQKDIAEVLLSHGADPTKQDSNKSNPLQYAVSKNDKNLVEIIINHGINVNLNSYEGENAIRTAVLFNNKEITELLLLHGVNVNSRKGKAGKAILHYLFEKRNIDMIELILSHGANVNIKEKYTRNTCLHQAVNDSFLEGIEILLLHGAKLDPQNK</sequence>
<feature type="repeat" description="ANK" evidence="3">
    <location>
        <begin position="560"/>
        <end position="592"/>
    </location>
</feature>
<reference evidence="5" key="2">
    <citation type="journal article" date="2007" name="Science">
        <title>Draft genome sequence of the sexually transmitted pathogen Trichomonas vaginalis.</title>
        <authorList>
            <person name="Carlton J.M."/>
            <person name="Hirt R.P."/>
            <person name="Silva J.C."/>
            <person name="Delcher A.L."/>
            <person name="Schatz M."/>
            <person name="Zhao Q."/>
            <person name="Wortman J.R."/>
            <person name="Bidwell S.L."/>
            <person name="Alsmark U.C.M."/>
            <person name="Besteiro S."/>
            <person name="Sicheritz-Ponten T."/>
            <person name="Noel C.J."/>
            <person name="Dacks J.B."/>
            <person name="Foster P.G."/>
            <person name="Simillion C."/>
            <person name="Van de Peer Y."/>
            <person name="Miranda-Saavedra D."/>
            <person name="Barton G.J."/>
            <person name="Westrop G.D."/>
            <person name="Mueller S."/>
            <person name="Dessi D."/>
            <person name="Fiori P.L."/>
            <person name="Ren Q."/>
            <person name="Paulsen I."/>
            <person name="Zhang H."/>
            <person name="Bastida-Corcuera F.D."/>
            <person name="Simoes-Barbosa A."/>
            <person name="Brown M.T."/>
            <person name="Hayes R.D."/>
            <person name="Mukherjee M."/>
            <person name="Okumura C.Y."/>
            <person name="Schneider R."/>
            <person name="Smith A.J."/>
            <person name="Vanacova S."/>
            <person name="Villalvazo M."/>
            <person name="Haas B.J."/>
            <person name="Pertea M."/>
            <person name="Feldblyum T.V."/>
            <person name="Utterback T.R."/>
            <person name="Shu C.L."/>
            <person name="Osoegawa K."/>
            <person name="de Jong P.J."/>
            <person name="Hrdy I."/>
            <person name="Horvathova L."/>
            <person name="Zubacova Z."/>
            <person name="Dolezal P."/>
            <person name="Malik S.B."/>
            <person name="Logsdon J.M. Jr."/>
            <person name="Henze K."/>
            <person name="Gupta A."/>
            <person name="Wang C.C."/>
            <person name="Dunne R.L."/>
            <person name="Upcroft J.A."/>
            <person name="Upcroft P."/>
            <person name="White O."/>
            <person name="Salzberg S.L."/>
            <person name="Tang P."/>
            <person name="Chiu C.-H."/>
            <person name="Lee Y.-S."/>
            <person name="Embley T.M."/>
            <person name="Coombs G.H."/>
            <person name="Mottram J.C."/>
            <person name="Tachezy J."/>
            <person name="Fraser-Liggett C.M."/>
            <person name="Johnson P.J."/>
        </authorList>
    </citation>
    <scope>NUCLEOTIDE SEQUENCE [LARGE SCALE GENOMIC DNA]</scope>
    <source>
        <strain evidence="5">G3</strain>
    </source>
</reference>
<evidence type="ECO:0000256" key="3">
    <source>
        <dbReference type="PROSITE-ProRule" id="PRU00023"/>
    </source>
</evidence>
<dbReference type="Pfam" id="PF12796">
    <property type="entry name" value="Ank_2"/>
    <property type="match status" value="3"/>
</dbReference>
<dbReference type="Gene3D" id="1.25.40.20">
    <property type="entry name" value="Ankyrin repeat-containing domain"/>
    <property type="match status" value="3"/>
</dbReference>
<evidence type="ECO:0000313" key="5">
    <source>
        <dbReference type="EMBL" id="EAX96081.1"/>
    </source>
</evidence>
<proteinExistence type="predicted"/>
<evidence type="ECO:0000259" key="4">
    <source>
        <dbReference type="Pfam" id="PF11929"/>
    </source>
</evidence>
<feature type="repeat" description="ANK" evidence="3">
    <location>
        <begin position="393"/>
        <end position="425"/>
    </location>
</feature>
<feature type="repeat" description="ANK" evidence="3">
    <location>
        <begin position="328"/>
        <end position="356"/>
    </location>
</feature>
<dbReference type="SUPFAM" id="SSF48403">
    <property type="entry name" value="Ankyrin repeat"/>
    <property type="match status" value="2"/>
</dbReference>
<dbReference type="PRINTS" id="PR01415">
    <property type="entry name" value="ANKYRIN"/>
</dbReference>
<feature type="repeat" description="ANK" evidence="3">
    <location>
        <begin position="459"/>
        <end position="491"/>
    </location>
</feature>
<dbReference type="KEGG" id="tva:4753850"/>
<feature type="repeat" description="ANK" evidence="3">
    <location>
        <begin position="359"/>
        <end position="391"/>
    </location>
</feature>
<gene>
    <name evidence="5" type="ORF">TVAG_063840</name>
</gene>
<organism evidence="5 6">
    <name type="scientific">Trichomonas vaginalis (strain ATCC PRA-98 / G3)</name>
    <dbReference type="NCBI Taxonomy" id="412133"/>
    <lineage>
        <taxon>Eukaryota</taxon>
        <taxon>Metamonada</taxon>
        <taxon>Parabasalia</taxon>
        <taxon>Trichomonadida</taxon>
        <taxon>Trichomonadidae</taxon>
        <taxon>Trichomonas</taxon>
    </lineage>
</organism>
<feature type="repeat" description="ANK" evidence="3">
    <location>
        <begin position="492"/>
        <end position="524"/>
    </location>
</feature>
<evidence type="ECO:0000256" key="1">
    <source>
        <dbReference type="ARBA" id="ARBA00022737"/>
    </source>
</evidence>
<dbReference type="PANTHER" id="PTHR24193:SF121">
    <property type="entry name" value="ADA2A-CONTAINING COMPLEX COMPONENT 3, ISOFORM D"/>
    <property type="match status" value="1"/>
</dbReference>
<feature type="repeat" description="ANK" evidence="3">
    <location>
        <begin position="526"/>
        <end position="558"/>
    </location>
</feature>
<accession>A2FG85</accession>
<feature type="repeat" description="ANK" evidence="3">
    <location>
        <begin position="426"/>
        <end position="458"/>
    </location>
</feature>
<dbReference type="SMART" id="SM00248">
    <property type="entry name" value="ANK"/>
    <property type="match status" value="10"/>
</dbReference>
<dbReference type="InterPro" id="IPR050663">
    <property type="entry name" value="Ankyrin-SOCS_Box"/>
</dbReference>
<feature type="domain" description="DUF3447" evidence="4">
    <location>
        <begin position="179"/>
        <end position="256"/>
    </location>
</feature>
<name>A2FG85_TRIV3</name>
<dbReference type="Pfam" id="PF11929">
    <property type="entry name" value="DUF3447"/>
    <property type="match status" value="1"/>
</dbReference>
<dbReference type="InterPro" id="IPR020683">
    <property type="entry name" value="DUF3447"/>
</dbReference>
<dbReference type="VEuPathDB" id="TrichDB:TVAGG3_0310260"/>